<sequence>MDPLSALSVAAGVIQFVDFAFRLVSGTRAIVKSKSGLTSYANTLDAIARDAAALSDALAVSPALASTNPTMQALVSECRAIADSLLVVLGKLRTDKTKKWSCFVAALRTVWSKTKIEEFVSLLGKVQNQISTHTHFILLNYMNMQSVQINALKENGLRLGVESQSQVESLRDTVIGRLEILSKETQKAREDMKQFIESLESNKPTAACPTHLGLSVDLTNYFSGVIKQLVEEQSLMSLNQDFLESLYFSKIKARLRKIESAHSKTFQWIFQSPVPDGSKTISFAQWLHEGAGTFWIQGKAGSGKSTLMKFVCSHPTTIELLQQWADGKRLVTAGFFFWNAGTLLQKSREGLLRSLLFEILRKCPELIPRVSKSNQRVPFRRRHAEDEELWSQEELMEAYRSLVACCDEIDVKFCFFIDGLDEFEEDNKTHSDLIATLRILAASENIKFCVSSRPWTVFSDAFGEDPDRLLRLEDLTRDDIRSYVHENFNENSQFRLLSTDNPDYADLVEDITRQAQGVFLWVFLVVRDLLEGFSHSDTIHTLRKRLERFPAELEQFFQHMIDSIPAIYLPHMARTLWMATSVSEPQFLMVYSLLDDVSESMATFAEARSPDVMYNHEVRTRAQQMRRRLDGRCKGLLEVVLDEPDAGLYFEYKVDFLHRTVRDFLLGSPKIRRILEQQRFAELSGISSRSSSVWLLPCLSILEAFKRAPFRNRRPGDASSALRLLESFMMFAQEAEANMSDLSALIRMLHDAEKTYDRRRWQFSWPLDTNLFLGLACQANLFDYIEARIHPGFFTQPSDSVSSTAKFSRAEPTRTLLSYALELQTRKRLGWTLHPRIVKHLLSVGASPNDPDKNQEGPKVSTWQTFLMDTSLSMRLSSDEQFREILQMLVKHGADVKPKLTLKSGRLTTAQKLVEGILGREIEEFQALPLEDEGEPIPFELEKSVYETWGITWLVSWWNR</sequence>
<name>A0ACC1PIM1_9PEZI</name>
<protein>
    <submittedName>
        <fullName evidence="1">Uncharacterized protein</fullName>
    </submittedName>
</protein>
<organism evidence="1 2">
    <name type="scientific">Xylaria curta</name>
    <dbReference type="NCBI Taxonomy" id="42375"/>
    <lineage>
        <taxon>Eukaryota</taxon>
        <taxon>Fungi</taxon>
        <taxon>Dikarya</taxon>
        <taxon>Ascomycota</taxon>
        <taxon>Pezizomycotina</taxon>
        <taxon>Sordariomycetes</taxon>
        <taxon>Xylariomycetidae</taxon>
        <taxon>Xylariales</taxon>
        <taxon>Xylariaceae</taxon>
        <taxon>Xylaria</taxon>
    </lineage>
</organism>
<reference evidence="1" key="1">
    <citation type="submission" date="2022-10" db="EMBL/GenBank/DDBJ databases">
        <title>Genome Sequence of Xylaria curta.</title>
        <authorList>
            <person name="Buettner E."/>
        </authorList>
    </citation>
    <scope>NUCLEOTIDE SEQUENCE</scope>
    <source>
        <strain evidence="1">Babe10</strain>
    </source>
</reference>
<evidence type="ECO:0000313" key="2">
    <source>
        <dbReference type="Proteomes" id="UP001143856"/>
    </source>
</evidence>
<gene>
    <name evidence="1" type="ORF">NUW58_g1815</name>
</gene>
<dbReference type="Proteomes" id="UP001143856">
    <property type="component" value="Unassembled WGS sequence"/>
</dbReference>
<keyword evidence="2" id="KW-1185">Reference proteome</keyword>
<proteinExistence type="predicted"/>
<evidence type="ECO:0000313" key="1">
    <source>
        <dbReference type="EMBL" id="KAJ2993520.1"/>
    </source>
</evidence>
<comment type="caution">
    <text evidence="1">The sequence shown here is derived from an EMBL/GenBank/DDBJ whole genome shotgun (WGS) entry which is preliminary data.</text>
</comment>
<dbReference type="EMBL" id="JAPDGR010000212">
    <property type="protein sequence ID" value="KAJ2993520.1"/>
    <property type="molecule type" value="Genomic_DNA"/>
</dbReference>
<accession>A0ACC1PIM1</accession>